<dbReference type="EMBL" id="JBITYT010000027">
    <property type="protein sequence ID" value="MFI9124026.1"/>
    <property type="molecule type" value="Genomic_DNA"/>
</dbReference>
<keyword evidence="3" id="KW-1185">Reference proteome</keyword>
<accession>A0ABW8D4I9</accession>
<proteinExistence type="predicted"/>
<dbReference type="Proteomes" id="UP001614391">
    <property type="component" value="Unassembled WGS sequence"/>
</dbReference>
<feature type="region of interest" description="Disordered" evidence="1">
    <location>
        <begin position="58"/>
        <end position="77"/>
    </location>
</feature>
<evidence type="ECO:0000313" key="3">
    <source>
        <dbReference type="Proteomes" id="UP001614391"/>
    </source>
</evidence>
<evidence type="ECO:0000256" key="1">
    <source>
        <dbReference type="SAM" id="MobiDB-lite"/>
    </source>
</evidence>
<comment type="caution">
    <text evidence="2">The sequence shown here is derived from an EMBL/GenBank/DDBJ whole genome shotgun (WGS) entry which is preliminary data.</text>
</comment>
<gene>
    <name evidence="2" type="ORF">ACIGW0_32315</name>
</gene>
<evidence type="ECO:0000313" key="2">
    <source>
        <dbReference type="EMBL" id="MFI9124026.1"/>
    </source>
</evidence>
<name>A0ABW8D4I9_STRBI</name>
<dbReference type="RefSeq" id="WP_399622054.1">
    <property type="nucleotide sequence ID" value="NZ_JBITYT010000027.1"/>
</dbReference>
<protein>
    <recommendedName>
        <fullName evidence="4">NfeD-like C-terminal domain-containing protein</fullName>
    </recommendedName>
</protein>
<reference evidence="2 3" key="1">
    <citation type="submission" date="2024-10" db="EMBL/GenBank/DDBJ databases">
        <title>The Natural Products Discovery Center: Release of the First 8490 Sequenced Strains for Exploring Actinobacteria Biosynthetic Diversity.</title>
        <authorList>
            <person name="Kalkreuter E."/>
            <person name="Kautsar S.A."/>
            <person name="Yang D."/>
            <person name="Bader C.D."/>
            <person name="Teijaro C.N."/>
            <person name="Fluegel L."/>
            <person name="Davis C.M."/>
            <person name="Simpson J.R."/>
            <person name="Lauterbach L."/>
            <person name="Steele A.D."/>
            <person name="Gui C."/>
            <person name="Meng S."/>
            <person name="Li G."/>
            <person name="Viehrig K."/>
            <person name="Ye F."/>
            <person name="Su P."/>
            <person name="Kiefer A.F."/>
            <person name="Nichols A."/>
            <person name="Cepeda A.J."/>
            <person name="Yan W."/>
            <person name="Fan B."/>
            <person name="Jiang Y."/>
            <person name="Adhikari A."/>
            <person name="Zheng C.-J."/>
            <person name="Schuster L."/>
            <person name="Cowan T.M."/>
            <person name="Smanski M.J."/>
            <person name="Chevrette M.G."/>
            <person name="De Carvalho L.P.S."/>
            <person name="Shen B."/>
        </authorList>
    </citation>
    <scope>NUCLEOTIDE SEQUENCE [LARGE SCALE GENOMIC DNA]</scope>
    <source>
        <strain evidence="2 3">NPDC053346</strain>
    </source>
</reference>
<evidence type="ECO:0008006" key="4">
    <source>
        <dbReference type="Google" id="ProtNLM"/>
    </source>
</evidence>
<sequence>MRYRIGDVVTDARRALTGRVQGVHGNSLTLVRPSGYLWEATADQCWAASPEERASLTPRGAVRIISTSTRKPHPTPE</sequence>
<organism evidence="2 3">
    <name type="scientific">Streptomyces bikiniensis</name>
    <dbReference type="NCBI Taxonomy" id="1896"/>
    <lineage>
        <taxon>Bacteria</taxon>
        <taxon>Bacillati</taxon>
        <taxon>Actinomycetota</taxon>
        <taxon>Actinomycetes</taxon>
        <taxon>Kitasatosporales</taxon>
        <taxon>Streptomycetaceae</taxon>
        <taxon>Streptomyces</taxon>
    </lineage>
</organism>